<comment type="caution">
    <text evidence="6">The sequence shown here is derived from an EMBL/GenBank/DDBJ whole genome shotgun (WGS) entry which is preliminary data.</text>
</comment>
<dbReference type="Pfam" id="PF04586">
    <property type="entry name" value="Peptidase_S78"/>
    <property type="match status" value="1"/>
</dbReference>
<name>A0ABU4N0K4_9ACTN</name>
<keyword evidence="3" id="KW-0378">Hydrolase</keyword>
<keyword evidence="7" id="KW-1185">Reference proteome</keyword>
<keyword evidence="1" id="KW-1188">Viral release from host cell</keyword>
<dbReference type="Proteomes" id="UP001282474">
    <property type="component" value="Unassembled WGS sequence"/>
</dbReference>
<feature type="compositionally biased region" description="Basic and acidic residues" evidence="4">
    <location>
        <begin position="13"/>
        <end position="30"/>
    </location>
</feature>
<evidence type="ECO:0000256" key="2">
    <source>
        <dbReference type="ARBA" id="ARBA00022670"/>
    </source>
</evidence>
<dbReference type="GO" id="GO:0008233">
    <property type="term" value="F:peptidase activity"/>
    <property type="evidence" value="ECO:0007669"/>
    <property type="project" value="UniProtKB-KW"/>
</dbReference>
<reference evidence="6 7" key="1">
    <citation type="journal article" date="2023" name="Microb. Genom.">
        <title>Mesoterricola silvestris gen. nov., sp. nov., Mesoterricola sediminis sp. nov., Geothrix oryzae sp. nov., Geothrix edaphica sp. nov., Geothrix rubra sp. nov., and Geothrix limicola sp. nov., six novel members of Acidobacteriota isolated from soils.</title>
        <authorList>
            <person name="Weisberg A.J."/>
            <person name="Pearce E."/>
            <person name="Kramer C.G."/>
            <person name="Chang J.H."/>
            <person name="Clarke C.R."/>
        </authorList>
    </citation>
    <scope>NUCLEOTIDE SEQUENCE [LARGE SCALE GENOMIC DNA]</scope>
    <source>
        <strain evidence="6 7">NE20-4-1</strain>
    </source>
</reference>
<dbReference type="InterPro" id="IPR054613">
    <property type="entry name" value="Peptidase_S78_dom"/>
</dbReference>
<evidence type="ECO:0000259" key="5">
    <source>
        <dbReference type="Pfam" id="PF04586"/>
    </source>
</evidence>
<feature type="domain" description="Prohead serine protease" evidence="5">
    <location>
        <begin position="49"/>
        <end position="204"/>
    </location>
</feature>
<gene>
    <name evidence="6" type="ORF">PV383_38420</name>
</gene>
<evidence type="ECO:0000256" key="1">
    <source>
        <dbReference type="ARBA" id="ARBA00022612"/>
    </source>
</evidence>
<dbReference type="RefSeq" id="WP_319687024.1">
    <property type="nucleotide sequence ID" value="NZ_JARAWI010000023.1"/>
</dbReference>
<evidence type="ECO:0000256" key="4">
    <source>
        <dbReference type="SAM" id="MobiDB-lite"/>
    </source>
</evidence>
<organism evidence="6 7">
    <name type="scientific">Streptomyces caniscabiei</name>
    <dbReference type="NCBI Taxonomy" id="2746961"/>
    <lineage>
        <taxon>Bacteria</taxon>
        <taxon>Bacillati</taxon>
        <taxon>Actinomycetota</taxon>
        <taxon>Actinomycetes</taxon>
        <taxon>Kitasatosporales</taxon>
        <taxon>Streptomycetaceae</taxon>
        <taxon>Streptomyces</taxon>
    </lineage>
</organism>
<dbReference type="GO" id="GO:0006508">
    <property type="term" value="P:proteolysis"/>
    <property type="evidence" value="ECO:0007669"/>
    <property type="project" value="UniProtKB-KW"/>
</dbReference>
<dbReference type="EMBL" id="JARAWJ010000045">
    <property type="protein sequence ID" value="MDX3043013.1"/>
    <property type="molecule type" value="Genomic_DNA"/>
</dbReference>
<proteinExistence type="predicted"/>
<sequence>MTTPALAAAAAERAQHTTARRDRPSQRRSAEQTGSRAAVRARLSGVQLREADGGGGALEFLGHATVYEQAYEMWDMFGPYTEIVSEGAGADSLARADLDVPLVLGHDQLRRLARTTTGTLFLVEDANGLSVRAPALDPADYDVAYIAPKLRAGLVDEMSFAFRIESGQWSPDYTEYRINRYDIHRGDVAIVGYGANPHTGAALRQPAAAPTSSRARALLEIALAR</sequence>
<keyword evidence="2 6" id="KW-0645">Protease</keyword>
<feature type="region of interest" description="Disordered" evidence="4">
    <location>
        <begin position="1"/>
        <end position="36"/>
    </location>
</feature>
<evidence type="ECO:0000313" key="6">
    <source>
        <dbReference type="EMBL" id="MDX3043013.1"/>
    </source>
</evidence>
<evidence type="ECO:0000256" key="3">
    <source>
        <dbReference type="ARBA" id="ARBA00022801"/>
    </source>
</evidence>
<feature type="compositionally biased region" description="Low complexity" evidence="4">
    <location>
        <begin position="1"/>
        <end position="12"/>
    </location>
</feature>
<accession>A0ABU4N0K4</accession>
<evidence type="ECO:0000313" key="7">
    <source>
        <dbReference type="Proteomes" id="UP001282474"/>
    </source>
</evidence>
<protein>
    <submittedName>
        <fullName evidence="6">HK97 family phage prohead protease</fullName>
    </submittedName>
</protein>